<organism evidence="6 7">
    <name type="scientific">Chironomus riparius</name>
    <dbReference type="NCBI Taxonomy" id="315576"/>
    <lineage>
        <taxon>Eukaryota</taxon>
        <taxon>Metazoa</taxon>
        <taxon>Ecdysozoa</taxon>
        <taxon>Arthropoda</taxon>
        <taxon>Hexapoda</taxon>
        <taxon>Insecta</taxon>
        <taxon>Pterygota</taxon>
        <taxon>Neoptera</taxon>
        <taxon>Endopterygota</taxon>
        <taxon>Diptera</taxon>
        <taxon>Nematocera</taxon>
        <taxon>Chironomoidea</taxon>
        <taxon>Chironomidae</taxon>
        <taxon>Chironominae</taxon>
        <taxon>Chironomus</taxon>
    </lineage>
</organism>
<dbReference type="AlphaFoldDB" id="A0A9N9WNN9"/>
<dbReference type="PROSITE" id="PS51915">
    <property type="entry name" value="ZAD"/>
    <property type="match status" value="1"/>
</dbReference>
<dbReference type="PROSITE" id="PS50157">
    <property type="entry name" value="ZINC_FINGER_C2H2_2"/>
    <property type="match status" value="1"/>
</dbReference>
<evidence type="ECO:0000256" key="1">
    <source>
        <dbReference type="PROSITE-ProRule" id="PRU00042"/>
    </source>
</evidence>
<sequence>MEIEDLSELCRLCLESSTSLIPFDTTLHFSTKSIPELIKYCVDLNCNLQDEGISPKNICQGCLDKLQLVHEFKWKSHESDKYLKQIISHSGLIPPEEPDITPYNPLNEINSSLYEHADDEDEDEDDENSLLTPMEPMDFDYTKQISNAVENGLELKKGQRHGEFHCRICNKYFKYVKPYKNHLKLHKSTPKKISYYKRKKLLLAQASEQTLSPPKSAPLKIVKTLSRRSEPQAKYDSLSPYNSPAPYEKESNALHTNRDSSPDFGDFMLQTSRHLLNGDDYAEEQQAGTSNHRPKGRTWKKDDADDVDYNPNARKTRTVKPSILKKPSSLVAAEAIIPDIVTPPLEKRRVRFPAKSTKEVDEDEPPPKRPGPLSKTRLKAKTTEEKVMIEGFSEVDITKMLKKPRRDDSSKYVDDSGSQSQSSNRSRSRSASVELIPEVDIFGRG</sequence>
<evidence type="ECO:0008006" key="8">
    <source>
        <dbReference type="Google" id="ProtNLM"/>
    </source>
</evidence>
<dbReference type="OrthoDB" id="10482624at2759"/>
<feature type="region of interest" description="Disordered" evidence="3">
    <location>
        <begin position="283"/>
        <end position="314"/>
    </location>
</feature>
<keyword evidence="2" id="KW-0479">Metal-binding</keyword>
<dbReference type="GO" id="GO:0005634">
    <property type="term" value="C:nucleus"/>
    <property type="evidence" value="ECO:0007669"/>
    <property type="project" value="InterPro"/>
</dbReference>
<keyword evidence="7" id="KW-1185">Reference proteome</keyword>
<feature type="domain" description="C2H2-type" evidence="4">
    <location>
        <begin position="164"/>
        <end position="191"/>
    </location>
</feature>
<evidence type="ECO:0000313" key="6">
    <source>
        <dbReference type="EMBL" id="CAG9802828.1"/>
    </source>
</evidence>
<feature type="compositionally biased region" description="Low complexity" evidence="3">
    <location>
        <begin position="416"/>
        <end position="432"/>
    </location>
</feature>
<feature type="binding site" evidence="2">
    <location>
        <position position="10"/>
    </location>
    <ligand>
        <name>Zn(2+)</name>
        <dbReference type="ChEBI" id="CHEBI:29105"/>
    </ligand>
</feature>
<feature type="region of interest" description="Disordered" evidence="3">
    <location>
        <begin position="351"/>
        <end position="384"/>
    </location>
</feature>
<keyword evidence="2" id="KW-0862">Zinc</keyword>
<dbReference type="SMART" id="SM00868">
    <property type="entry name" value="zf-AD"/>
    <property type="match status" value="1"/>
</dbReference>
<evidence type="ECO:0000259" key="4">
    <source>
        <dbReference type="PROSITE" id="PS50157"/>
    </source>
</evidence>
<evidence type="ECO:0000256" key="3">
    <source>
        <dbReference type="SAM" id="MobiDB-lite"/>
    </source>
</evidence>
<gene>
    <name evidence="6" type="ORF">CHIRRI_LOCUS5733</name>
</gene>
<protein>
    <recommendedName>
        <fullName evidence="8">ZAD domain-containing protein</fullName>
    </recommendedName>
</protein>
<reference evidence="6" key="1">
    <citation type="submission" date="2022-01" db="EMBL/GenBank/DDBJ databases">
        <authorList>
            <person name="King R."/>
        </authorList>
    </citation>
    <scope>NUCLEOTIDE SEQUENCE</scope>
</reference>
<keyword evidence="1" id="KW-0863">Zinc-finger</keyword>
<proteinExistence type="predicted"/>
<reference evidence="6" key="2">
    <citation type="submission" date="2022-10" db="EMBL/GenBank/DDBJ databases">
        <authorList>
            <consortium name="ENA_rothamsted_submissions"/>
            <consortium name="culmorum"/>
            <person name="King R."/>
        </authorList>
    </citation>
    <scope>NUCLEOTIDE SEQUENCE</scope>
</reference>
<evidence type="ECO:0000313" key="7">
    <source>
        <dbReference type="Proteomes" id="UP001153620"/>
    </source>
</evidence>
<dbReference type="Gene3D" id="3.40.1800.20">
    <property type="match status" value="1"/>
</dbReference>
<name>A0A9N9WNN9_9DIPT</name>
<evidence type="ECO:0000256" key="2">
    <source>
        <dbReference type="PROSITE-ProRule" id="PRU01263"/>
    </source>
</evidence>
<feature type="domain" description="ZAD" evidence="5">
    <location>
        <begin position="8"/>
        <end position="86"/>
    </location>
</feature>
<feature type="binding site" evidence="2">
    <location>
        <position position="62"/>
    </location>
    <ligand>
        <name>Zn(2+)</name>
        <dbReference type="ChEBI" id="CHEBI:29105"/>
    </ligand>
</feature>
<feature type="compositionally biased region" description="Basic and acidic residues" evidence="3">
    <location>
        <begin position="247"/>
        <end position="261"/>
    </location>
</feature>
<dbReference type="PROSITE" id="PS00028">
    <property type="entry name" value="ZINC_FINGER_C2H2_1"/>
    <property type="match status" value="1"/>
</dbReference>
<dbReference type="InterPro" id="IPR012934">
    <property type="entry name" value="Znf_AD"/>
</dbReference>
<feature type="binding site" evidence="2">
    <location>
        <position position="13"/>
    </location>
    <ligand>
        <name>Zn(2+)</name>
        <dbReference type="ChEBI" id="CHEBI:29105"/>
    </ligand>
</feature>
<feature type="region of interest" description="Disordered" evidence="3">
    <location>
        <begin position="397"/>
        <end position="445"/>
    </location>
</feature>
<feature type="binding site" evidence="2">
    <location>
        <position position="59"/>
    </location>
    <ligand>
        <name>Zn(2+)</name>
        <dbReference type="ChEBI" id="CHEBI:29105"/>
    </ligand>
</feature>
<dbReference type="InterPro" id="IPR013087">
    <property type="entry name" value="Znf_C2H2_type"/>
</dbReference>
<dbReference type="EMBL" id="OU895878">
    <property type="protein sequence ID" value="CAG9802828.1"/>
    <property type="molecule type" value="Genomic_DNA"/>
</dbReference>
<dbReference type="Pfam" id="PF07776">
    <property type="entry name" value="zf-AD"/>
    <property type="match status" value="1"/>
</dbReference>
<feature type="region of interest" description="Disordered" evidence="3">
    <location>
        <begin position="227"/>
        <end position="267"/>
    </location>
</feature>
<dbReference type="SUPFAM" id="SSF57716">
    <property type="entry name" value="Glucocorticoid receptor-like (DNA-binding domain)"/>
    <property type="match status" value="1"/>
</dbReference>
<dbReference type="Proteomes" id="UP001153620">
    <property type="component" value="Chromosome 2"/>
</dbReference>
<dbReference type="GO" id="GO:0008270">
    <property type="term" value="F:zinc ion binding"/>
    <property type="evidence" value="ECO:0007669"/>
    <property type="project" value="UniProtKB-UniRule"/>
</dbReference>
<feature type="compositionally biased region" description="Basic and acidic residues" evidence="3">
    <location>
        <begin position="405"/>
        <end position="414"/>
    </location>
</feature>
<evidence type="ECO:0000259" key="5">
    <source>
        <dbReference type="PROSITE" id="PS51915"/>
    </source>
</evidence>
<accession>A0A9N9WNN9</accession>